<keyword evidence="9" id="KW-1185">Reference proteome</keyword>
<dbReference type="CDD" id="cd05254">
    <property type="entry name" value="dTDP_HR_like_SDR_e"/>
    <property type="match status" value="1"/>
</dbReference>
<dbReference type="InterPro" id="IPR036291">
    <property type="entry name" value="NAD(P)-bd_dom_sf"/>
</dbReference>
<dbReference type="Pfam" id="PF04321">
    <property type="entry name" value="RmlD_sub_bind"/>
    <property type="match status" value="1"/>
</dbReference>
<dbReference type="PANTHER" id="PTHR10491">
    <property type="entry name" value="DTDP-4-DEHYDRORHAMNOSE REDUCTASE"/>
    <property type="match status" value="1"/>
</dbReference>
<sequence length="291" mass="33398">MKVVLLGASGQLGREWQDFIERQDEDEFNLLAYTSDDLDITHYQQVSDELRKQKPDLVVNCAAYTDVDGAEDHRKLAQKVNVEAVLYLAELSQELEFKLLHYSTDYVFPGSKLDRRAMPEGYPEDYPADPINWYGRTKWEGEQAIRNTSSNYLILRLSWVCGQYGSNFVKTMLELGRERDKLQVVNDQWGSPSFTTDIVRNSIALINAEATGTYHYTSKGLISWYDFAEKIFTLSDINVEVESVDSDTFSTKAPRPHFSKLNTRKITAELGEVVDDWEEGLIALLEQLKKR</sequence>
<evidence type="ECO:0000256" key="1">
    <source>
        <dbReference type="ARBA" id="ARBA00004781"/>
    </source>
</evidence>
<feature type="domain" description="RmlD-like substrate binding" evidence="7">
    <location>
        <begin position="1"/>
        <end position="288"/>
    </location>
</feature>
<dbReference type="EC" id="1.1.1.133" evidence="3 6"/>
<evidence type="ECO:0000259" key="7">
    <source>
        <dbReference type="Pfam" id="PF04321"/>
    </source>
</evidence>
<reference evidence="8 9" key="1">
    <citation type="submission" date="2019-07" db="EMBL/GenBank/DDBJ databases">
        <title>Genomic Encyclopedia of Archaeal and Bacterial Type Strains, Phase II (KMG-II): from individual species to whole genera.</title>
        <authorList>
            <person name="Goeker M."/>
        </authorList>
    </citation>
    <scope>NUCLEOTIDE SEQUENCE [LARGE SCALE GENOMIC DNA]</scope>
    <source>
        <strain evidence="8 9">DSM 21935</strain>
    </source>
</reference>
<keyword evidence="6" id="KW-0521">NADP</keyword>
<dbReference type="PANTHER" id="PTHR10491:SF4">
    <property type="entry name" value="METHIONINE ADENOSYLTRANSFERASE 2 SUBUNIT BETA"/>
    <property type="match status" value="1"/>
</dbReference>
<dbReference type="InterPro" id="IPR005913">
    <property type="entry name" value="dTDP_dehydrorham_reduct"/>
</dbReference>
<comment type="function">
    <text evidence="6">Catalyzes the reduction of dTDP-6-deoxy-L-lyxo-4-hexulose to yield dTDP-L-rhamnose.</text>
</comment>
<evidence type="ECO:0000256" key="2">
    <source>
        <dbReference type="ARBA" id="ARBA00010944"/>
    </source>
</evidence>
<gene>
    <name evidence="8" type="ORF">LX73_0968</name>
</gene>
<dbReference type="SUPFAM" id="SSF51735">
    <property type="entry name" value="NAD(P)-binding Rossmann-fold domains"/>
    <property type="match status" value="1"/>
</dbReference>
<comment type="caution">
    <text evidence="8">The sequence shown here is derived from an EMBL/GenBank/DDBJ whole genome shotgun (WGS) entry which is preliminary data.</text>
</comment>
<organism evidence="8 9">
    <name type="scientific">Fodinibius salinus</name>
    <dbReference type="NCBI Taxonomy" id="860790"/>
    <lineage>
        <taxon>Bacteria</taxon>
        <taxon>Pseudomonadati</taxon>
        <taxon>Balneolota</taxon>
        <taxon>Balneolia</taxon>
        <taxon>Balneolales</taxon>
        <taxon>Balneolaceae</taxon>
        <taxon>Fodinibius</taxon>
    </lineage>
</organism>
<dbReference type="GO" id="GO:0019305">
    <property type="term" value="P:dTDP-rhamnose biosynthetic process"/>
    <property type="evidence" value="ECO:0007669"/>
    <property type="project" value="UniProtKB-UniPathway"/>
</dbReference>
<dbReference type="OrthoDB" id="9803892at2"/>
<name>A0A5D3YRM6_9BACT</name>
<protein>
    <recommendedName>
        <fullName evidence="4 6">dTDP-4-dehydrorhamnose reductase</fullName>
        <ecNumber evidence="3 6">1.1.1.133</ecNumber>
    </recommendedName>
</protein>
<evidence type="ECO:0000256" key="5">
    <source>
        <dbReference type="ARBA" id="ARBA00048200"/>
    </source>
</evidence>
<dbReference type="GO" id="GO:0008831">
    <property type="term" value="F:dTDP-4-dehydrorhamnose reductase activity"/>
    <property type="evidence" value="ECO:0007669"/>
    <property type="project" value="UniProtKB-EC"/>
</dbReference>
<accession>A0A5D3YRM6</accession>
<dbReference type="NCBIfam" id="TIGR01214">
    <property type="entry name" value="rmlD"/>
    <property type="match status" value="1"/>
</dbReference>
<dbReference type="Gene3D" id="3.90.25.10">
    <property type="entry name" value="UDP-galactose 4-epimerase, domain 1"/>
    <property type="match status" value="1"/>
</dbReference>
<evidence type="ECO:0000313" key="9">
    <source>
        <dbReference type="Proteomes" id="UP000324595"/>
    </source>
</evidence>
<evidence type="ECO:0000256" key="6">
    <source>
        <dbReference type="RuleBase" id="RU364082"/>
    </source>
</evidence>
<dbReference type="UniPathway" id="UPA00124"/>
<evidence type="ECO:0000256" key="4">
    <source>
        <dbReference type="ARBA" id="ARBA00017099"/>
    </source>
</evidence>
<keyword evidence="6" id="KW-0560">Oxidoreductase</keyword>
<dbReference type="InterPro" id="IPR029903">
    <property type="entry name" value="RmlD-like-bd"/>
</dbReference>
<dbReference type="RefSeq" id="WP_148898311.1">
    <property type="nucleotide sequence ID" value="NZ_VNHY01000001.1"/>
</dbReference>
<comment type="catalytic activity">
    <reaction evidence="5">
        <text>dTDP-beta-L-rhamnose + NADP(+) = dTDP-4-dehydro-beta-L-rhamnose + NADPH + H(+)</text>
        <dbReference type="Rhea" id="RHEA:21796"/>
        <dbReference type="ChEBI" id="CHEBI:15378"/>
        <dbReference type="ChEBI" id="CHEBI:57510"/>
        <dbReference type="ChEBI" id="CHEBI:57783"/>
        <dbReference type="ChEBI" id="CHEBI:58349"/>
        <dbReference type="ChEBI" id="CHEBI:62830"/>
        <dbReference type="EC" id="1.1.1.133"/>
    </reaction>
</comment>
<comment type="similarity">
    <text evidence="2 6">Belongs to the dTDP-4-dehydrorhamnose reductase family.</text>
</comment>
<comment type="pathway">
    <text evidence="1 6">Carbohydrate biosynthesis; dTDP-L-rhamnose biosynthesis.</text>
</comment>
<dbReference type="AlphaFoldDB" id="A0A5D3YRM6"/>
<dbReference type="EMBL" id="VNHY01000001">
    <property type="protein sequence ID" value="TYP95653.1"/>
    <property type="molecule type" value="Genomic_DNA"/>
</dbReference>
<dbReference type="Proteomes" id="UP000324595">
    <property type="component" value="Unassembled WGS sequence"/>
</dbReference>
<evidence type="ECO:0000256" key="3">
    <source>
        <dbReference type="ARBA" id="ARBA00012929"/>
    </source>
</evidence>
<dbReference type="Gene3D" id="3.40.50.720">
    <property type="entry name" value="NAD(P)-binding Rossmann-like Domain"/>
    <property type="match status" value="1"/>
</dbReference>
<proteinExistence type="inferred from homology"/>
<evidence type="ECO:0000313" key="8">
    <source>
        <dbReference type="EMBL" id="TYP95653.1"/>
    </source>
</evidence>